<dbReference type="Pfam" id="PF06772">
    <property type="entry name" value="LtrA"/>
    <property type="match status" value="1"/>
</dbReference>
<protein>
    <submittedName>
        <fullName evidence="2">Low temperature requirement protein A</fullName>
    </submittedName>
</protein>
<evidence type="ECO:0000313" key="2">
    <source>
        <dbReference type="EMBL" id="MCU6797798.1"/>
    </source>
</evidence>
<evidence type="ECO:0000313" key="3">
    <source>
        <dbReference type="Proteomes" id="UP001652445"/>
    </source>
</evidence>
<feature type="transmembrane region" description="Helical" evidence="1">
    <location>
        <begin position="364"/>
        <end position="385"/>
    </location>
</feature>
<feature type="transmembrane region" description="Helical" evidence="1">
    <location>
        <begin position="79"/>
        <end position="99"/>
    </location>
</feature>
<feature type="transmembrane region" description="Helical" evidence="1">
    <location>
        <begin position="235"/>
        <end position="255"/>
    </location>
</feature>
<proteinExistence type="predicted"/>
<feature type="transmembrane region" description="Helical" evidence="1">
    <location>
        <begin position="47"/>
        <end position="67"/>
    </location>
</feature>
<dbReference type="InterPro" id="IPR010640">
    <property type="entry name" value="Low_temperature_requirement_A"/>
</dbReference>
<gene>
    <name evidence="2" type="ORF">OB236_37320</name>
</gene>
<keyword evidence="1" id="KW-1133">Transmembrane helix</keyword>
<keyword evidence="1" id="KW-0812">Transmembrane</keyword>
<feature type="transmembrane region" description="Helical" evidence="1">
    <location>
        <begin position="276"/>
        <end position="298"/>
    </location>
</feature>
<sequence length="392" mass="43515">MVKSLSLMRGGSGHENGKVTFIELFFDLVFVFAVTQLSHYLLEHFSLIGALHTLFLLMAVWWVWIFTSWVTNWLDPEKLPVRIALIGLMLTGLILSTSIPDAFGERALTFAIAYVFIQVGRTAFMVWGVGKDHQDLRLSFVRILVWLIVSGVFWIAGGIVESQMLRYMLWILALVLEYMSPSVGFWVPRLGCTPTSVWKVEGAHFAERCGLFVIIALGESILVTGSTFSTLPWTSVNLFSFMITFVGSVAMWWIYFDSSAHSGHHKITHSNDPGRLARLAYTYLHLPIAAGIIVTAVGDELVLAHPLGHMDTKTICAIVGGPAIYLIGNTLFKREVTGKYCLPYILGTVALLLCIFVAHSLSPLVLGLLVTVLLVVVGVSERLIFKRRRAAV</sequence>
<keyword evidence="3" id="KW-1185">Reference proteome</keyword>
<feature type="transmembrane region" description="Helical" evidence="1">
    <location>
        <begin position="111"/>
        <end position="129"/>
    </location>
</feature>
<dbReference type="PANTHER" id="PTHR36840:SF1">
    <property type="entry name" value="BLL5714 PROTEIN"/>
    <property type="match status" value="1"/>
</dbReference>
<dbReference type="EMBL" id="JAOQIO010000124">
    <property type="protein sequence ID" value="MCU6797798.1"/>
    <property type="molecule type" value="Genomic_DNA"/>
</dbReference>
<feature type="transmembrane region" description="Helical" evidence="1">
    <location>
        <begin position="167"/>
        <end position="188"/>
    </location>
</feature>
<feature type="transmembrane region" description="Helical" evidence="1">
    <location>
        <begin position="21"/>
        <end position="41"/>
    </location>
</feature>
<reference evidence="2 3" key="1">
    <citation type="submission" date="2022-09" db="EMBL/GenBank/DDBJ databases">
        <authorList>
            <person name="Han X.L."/>
            <person name="Wang Q."/>
            <person name="Lu T."/>
        </authorList>
    </citation>
    <scope>NUCLEOTIDE SEQUENCE [LARGE SCALE GENOMIC DNA]</scope>
    <source>
        <strain evidence="2 3">WQ 127069</strain>
    </source>
</reference>
<organism evidence="2 3">
    <name type="scientific">Paenibacillus baimaensis</name>
    <dbReference type="NCBI Taxonomy" id="2982185"/>
    <lineage>
        <taxon>Bacteria</taxon>
        <taxon>Bacillati</taxon>
        <taxon>Bacillota</taxon>
        <taxon>Bacilli</taxon>
        <taxon>Bacillales</taxon>
        <taxon>Paenibacillaceae</taxon>
        <taxon>Paenibacillus</taxon>
    </lineage>
</organism>
<feature type="transmembrane region" description="Helical" evidence="1">
    <location>
        <begin position="310"/>
        <end position="328"/>
    </location>
</feature>
<name>A0ABT2UT33_9BACL</name>
<dbReference type="PANTHER" id="PTHR36840">
    <property type="entry name" value="BLL5714 PROTEIN"/>
    <property type="match status" value="1"/>
</dbReference>
<dbReference type="Proteomes" id="UP001652445">
    <property type="component" value="Unassembled WGS sequence"/>
</dbReference>
<keyword evidence="1" id="KW-0472">Membrane</keyword>
<evidence type="ECO:0000256" key="1">
    <source>
        <dbReference type="SAM" id="Phobius"/>
    </source>
</evidence>
<feature type="transmembrane region" description="Helical" evidence="1">
    <location>
        <begin position="340"/>
        <end position="358"/>
    </location>
</feature>
<dbReference type="RefSeq" id="WP_262688518.1">
    <property type="nucleotide sequence ID" value="NZ_JAOQIO010000124.1"/>
</dbReference>
<feature type="transmembrane region" description="Helical" evidence="1">
    <location>
        <begin position="141"/>
        <end position="161"/>
    </location>
</feature>
<comment type="caution">
    <text evidence="2">The sequence shown here is derived from an EMBL/GenBank/DDBJ whole genome shotgun (WGS) entry which is preliminary data.</text>
</comment>
<accession>A0ABT2UT33</accession>